<reference evidence="5" key="1">
    <citation type="submission" date="2013-08" db="EMBL/GenBank/DDBJ databases">
        <authorList>
            <person name="Mendez C."/>
            <person name="Richter M."/>
            <person name="Ferrer M."/>
            <person name="Sanchez J."/>
        </authorList>
    </citation>
    <scope>NUCLEOTIDE SEQUENCE</scope>
</reference>
<feature type="domain" description="Glycerol-3-phosphate dehydrogenase NAD-dependent C-terminal" evidence="4">
    <location>
        <begin position="39"/>
        <end position="178"/>
    </location>
</feature>
<dbReference type="InterPro" id="IPR008927">
    <property type="entry name" value="6-PGluconate_DH-like_C_sf"/>
</dbReference>
<dbReference type="InterPro" id="IPR006109">
    <property type="entry name" value="G3P_DH_NAD-dep_C"/>
</dbReference>
<dbReference type="Gene3D" id="1.10.1040.10">
    <property type="entry name" value="N-(1-d-carboxylethyl)-l-norvaline Dehydrogenase, domain 2"/>
    <property type="match status" value="1"/>
</dbReference>
<evidence type="ECO:0000259" key="4">
    <source>
        <dbReference type="Pfam" id="PF07479"/>
    </source>
</evidence>
<dbReference type="NCBIfam" id="NF000940">
    <property type="entry name" value="PRK00094.1-2"/>
    <property type="match status" value="1"/>
</dbReference>
<proteinExistence type="inferred from homology"/>
<gene>
    <name evidence="5" type="ORF">B1A_18108</name>
</gene>
<dbReference type="SUPFAM" id="SSF48179">
    <property type="entry name" value="6-phosphogluconate dehydrogenase C-terminal domain-like"/>
    <property type="match status" value="1"/>
</dbReference>
<keyword evidence="2" id="KW-0560">Oxidoreductase</keyword>
<accession>T0YK48</accession>
<dbReference type="AlphaFoldDB" id="T0YK48"/>
<feature type="non-terminal residue" evidence="5">
    <location>
        <position position="1"/>
    </location>
</feature>
<keyword evidence="3" id="KW-0520">NAD</keyword>
<evidence type="ECO:0000313" key="5">
    <source>
        <dbReference type="EMBL" id="EQD35801.1"/>
    </source>
</evidence>
<organism evidence="5">
    <name type="scientific">mine drainage metagenome</name>
    <dbReference type="NCBI Taxonomy" id="410659"/>
    <lineage>
        <taxon>unclassified sequences</taxon>
        <taxon>metagenomes</taxon>
        <taxon>ecological metagenomes</taxon>
    </lineage>
</organism>
<dbReference type="GO" id="GO:0047952">
    <property type="term" value="F:glycerol-3-phosphate dehydrogenase [NAD(P)+] activity"/>
    <property type="evidence" value="ECO:0007669"/>
    <property type="project" value="TreeGrafter"/>
</dbReference>
<dbReference type="InterPro" id="IPR006168">
    <property type="entry name" value="G3P_DH_NAD-dep"/>
</dbReference>
<dbReference type="PANTHER" id="PTHR11728:SF1">
    <property type="entry name" value="GLYCEROL-3-PHOSPHATE DEHYDROGENASE [NAD(+)] 2, CHLOROPLASTIC"/>
    <property type="match status" value="1"/>
</dbReference>
<comment type="similarity">
    <text evidence="1">Belongs to the NAD-dependent glycerol-3-phosphate dehydrogenase family.</text>
</comment>
<dbReference type="GO" id="GO:0005829">
    <property type="term" value="C:cytosol"/>
    <property type="evidence" value="ECO:0007669"/>
    <property type="project" value="TreeGrafter"/>
</dbReference>
<dbReference type="PANTHER" id="PTHR11728">
    <property type="entry name" value="GLYCEROL-3-PHOSPHATE DEHYDROGENASE"/>
    <property type="match status" value="1"/>
</dbReference>
<name>T0YK48_9ZZZZ</name>
<comment type="caution">
    <text evidence="5">The sequence shown here is derived from an EMBL/GenBank/DDBJ whole genome shotgun (WGS) entry which is preliminary data.</text>
</comment>
<dbReference type="FunFam" id="1.10.1040.10:FF:000001">
    <property type="entry name" value="Glycerol-3-phosphate dehydrogenase [NAD(P)+]"/>
    <property type="match status" value="1"/>
</dbReference>
<sequence length="197" mass="20670">EIAQGLPATIVAATLDPPLAQWTQQLLGTANLRIYTNDDVIGVELAGATKNIIAVAAGILDGIHAGVNAKASLLTRGLVEISRLGAAMGAKPLTFSGLAGLGDLATTCFSPGSRNRSFGQWIGEGMSRQEALEKMSGVAEGVATTRSVVELARQNGVDMPITQCLHAVLFEGKSPAEGIAELMSRRPRDELHPRHIH</sequence>
<dbReference type="Pfam" id="PF07479">
    <property type="entry name" value="NAD_Gly3P_dh_C"/>
    <property type="match status" value="1"/>
</dbReference>
<dbReference type="PROSITE" id="PS00957">
    <property type="entry name" value="NAD_G3PDH"/>
    <property type="match status" value="1"/>
</dbReference>
<evidence type="ECO:0000256" key="3">
    <source>
        <dbReference type="ARBA" id="ARBA00023027"/>
    </source>
</evidence>
<dbReference type="NCBIfam" id="NF000942">
    <property type="entry name" value="PRK00094.1-4"/>
    <property type="match status" value="1"/>
</dbReference>
<dbReference type="InterPro" id="IPR013328">
    <property type="entry name" value="6PGD_dom2"/>
</dbReference>
<dbReference type="GO" id="GO:0005975">
    <property type="term" value="P:carbohydrate metabolic process"/>
    <property type="evidence" value="ECO:0007669"/>
    <property type="project" value="InterPro"/>
</dbReference>
<dbReference type="EMBL" id="AUZX01013345">
    <property type="protein sequence ID" value="EQD35801.1"/>
    <property type="molecule type" value="Genomic_DNA"/>
</dbReference>
<reference evidence="5" key="2">
    <citation type="journal article" date="2014" name="ISME J.">
        <title>Microbial stratification in low pH oxic and suboxic macroscopic growths along an acid mine drainage.</title>
        <authorList>
            <person name="Mendez-Garcia C."/>
            <person name="Mesa V."/>
            <person name="Sprenger R.R."/>
            <person name="Richter M."/>
            <person name="Diez M.S."/>
            <person name="Solano J."/>
            <person name="Bargiela R."/>
            <person name="Golyshina O.V."/>
            <person name="Manteca A."/>
            <person name="Ramos J.L."/>
            <person name="Gallego J.R."/>
            <person name="Llorente I."/>
            <person name="Martins Dos Santos V.A."/>
            <person name="Jensen O.N."/>
            <person name="Pelaez A.I."/>
            <person name="Sanchez J."/>
            <person name="Ferrer M."/>
        </authorList>
    </citation>
    <scope>NUCLEOTIDE SEQUENCE</scope>
</reference>
<dbReference type="Gene3D" id="3.40.50.720">
    <property type="entry name" value="NAD(P)-binding Rossmann-like Domain"/>
    <property type="match status" value="1"/>
</dbReference>
<dbReference type="GO" id="GO:0006072">
    <property type="term" value="P:glycerol-3-phosphate metabolic process"/>
    <property type="evidence" value="ECO:0007669"/>
    <property type="project" value="InterPro"/>
</dbReference>
<feature type="non-terminal residue" evidence="5">
    <location>
        <position position="197"/>
    </location>
</feature>
<protein>
    <submittedName>
        <fullName evidence="5">Glycerol-3-phosphate dehydrogenase [NAD(P)+]</fullName>
    </submittedName>
</protein>
<evidence type="ECO:0000256" key="1">
    <source>
        <dbReference type="ARBA" id="ARBA00011009"/>
    </source>
</evidence>
<evidence type="ECO:0000256" key="2">
    <source>
        <dbReference type="ARBA" id="ARBA00023002"/>
    </source>
</evidence>
<dbReference type="PRINTS" id="PR00077">
    <property type="entry name" value="GPDHDRGNASE"/>
</dbReference>